<dbReference type="Pfam" id="PF01381">
    <property type="entry name" value="HTH_3"/>
    <property type="match status" value="1"/>
</dbReference>
<evidence type="ECO:0000313" key="4">
    <source>
        <dbReference type="Proteomes" id="UP000298653"/>
    </source>
</evidence>
<dbReference type="CDD" id="cd00093">
    <property type="entry name" value="HTH_XRE"/>
    <property type="match status" value="1"/>
</dbReference>
<accession>A0A4P8I7Y0</accession>
<dbReference type="SMART" id="SM00530">
    <property type="entry name" value="HTH_XRE"/>
    <property type="match status" value="1"/>
</dbReference>
<dbReference type="AlphaFoldDB" id="A0A4P8I7Y0"/>
<name>A0A4P8I7Y0_9FIRM</name>
<dbReference type="RefSeq" id="WP_137327228.1">
    <property type="nucleotide sequence ID" value="NZ_CP040058.1"/>
</dbReference>
<evidence type="ECO:0000313" key="3">
    <source>
        <dbReference type="EMBL" id="QCP33568.1"/>
    </source>
</evidence>
<dbReference type="GO" id="GO:0003677">
    <property type="term" value="F:DNA binding"/>
    <property type="evidence" value="ECO:0007669"/>
    <property type="project" value="UniProtKB-KW"/>
</dbReference>
<evidence type="ECO:0000256" key="1">
    <source>
        <dbReference type="ARBA" id="ARBA00023125"/>
    </source>
</evidence>
<dbReference type="InterPro" id="IPR001387">
    <property type="entry name" value="Cro/C1-type_HTH"/>
</dbReference>
<dbReference type="Proteomes" id="UP000298653">
    <property type="component" value="Chromosome"/>
</dbReference>
<dbReference type="KEGG" id="arf:AR1Y2_0114"/>
<dbReference type="OrthoDB" id="9812495at2"/>
<gene>
    <name evidence="3" type="ORF">AR1Y2_0114</name>
</gene>
<dbReference type="PANTHER" id="PTHR46558:SF11">
    <property type="entry name" value="HTH-TYPE TRANSCRIPTIONAL REGULATOR XRE"/>
    <property type="match status" value="1"/>
</dbReference>
<dbReference type="InterPro" id="IPR010982">
    <property type="entry name" value="Lambda_DNA-bd_dom_sf"/>
</dbReference>
<organism evidence="3 4">
    <name type="scientific">Anaerostipes rhamnosivorans</name>
    <dbReference type="NCBI Taxonomy" id="1229621"/>
    <lineage>
        <taxon>Bacteria</taxon>
        <taxon>Bacillati</taxon>
        <taxon>Bacillota</taxon>
        <taxon>Clostridia</taxon>
        <taxon>Lachnospirales</taxon>
        <taxon>Lachnospiraceae</taxon>
        <taxon>Anaerostipes</taxon>
    </lineage>
</organism>
<sequence length="352" mass="40759">MKINEMIRELRIKKGLTQEQMASLLGVSAPAVNKWEKAVSYPDITLLPALARLLETDLNTLLSFKEEPTKEEITDFLNELAADVSSNGAGHAFHMGMEKVREYPSCDPLILNVAVTLEGILGIYYKEDCTDLKNDIEKLYERAVQSTDTEVRDRARSLLIFKYIDREEYDRAEIFLKELPEESMMDKNQIRTRLYMKQKQWEDAGRVLESRLLKKLNDIQAALMDLMTIAFEENRPKDADEIADISRQVVRLFGLWDYGSYSAQFQLAFARKDTGQCITILKDMFPAILKKWEPGQSPLYRYTGSKSSTDHFGKSILPKILSEFEDPENEEFHFLQDEPEFRQLISAWKEKI</sequence>
<proteinExistence type="predicted"/>
<feature type="domain" description="HTH cro/C1-type" evidence="2">
    <location>
        <begin position="7"/>
        <end position="61"/>
    </location>
</feature>
<dbReference type="PROSITE" id="PS50943">
    <property type="entry name" value="HTH_CROC1"/>
    <property type="match status" value="1"/>
</dbReference>
<keyword evidence="4" id="KW-1185">Reference proteome</keyword>
<dbReference type="EMBL" id="CP040058">
    <property type="protein sequence ID" value="QCP33568.1"/>
    <property type="molecule type" value="Genomic_DNA"/>
</dbReference>
<dbReference type="SUPFAM" id="SSF47413">
    <property type="entry name" value="lambda repressor-like DNA-binding domains"/>
    <property type="match status" value="1"/>
</dbReference>
<dbReference type="Gene3D" id="1.10.260.40">
    <property type="entry name" value="lambda repressor-like DNA-binding domains"/>
    <property type="match status" value="1"/>
</dbReference>
<evidence type="ECO:0000259" key="2">
    <source>
        <dbReference type="PROSITE" id="PS50943"/>
    </source>
</evidence>
<dbReference type="PANTHER" id="PTHR46558">
    <property type="entry name" value="TRACRIPTIONAL REGULATORY PROTEIN-RELATED-RELATED"/>
    <property type="match status" value="1"/>
</dbReference>
<protein>
    <submittedName>
        <fullName evidence="3">Transcriptional regulator, XRE family</fullName>
    </submittedName>
</protein>
<keyword evidence="1" id="KW-0238">DNA-binding</keyword>
<reference evidence="3 4" key="1">
    <citation type="submission" date="2019-05" db="EMBL/GenBank/DDBJ databases">
        <title>Complete genome sequencing of Anaerostipes rhamnosivorans.</title>
        <authorList>
            <person name="Bui T.P.N."/>
            <person name="de Vos W.M."/>
        </authorList>
    </citation>
    <scope>NUCLEOTIDE SEQUENCE [LARGE SCALE GENOMIC DNA]</scope>
    <source>
        <strain evidence="3 4">1y2</strain>
    </source>
</reference>